<protein>
    <recommendedName>
        <fullName evidence="1">DUF7053 domain-containing protein</fullName>
    </recommendedName>
</protein>
<dbReference type="InterPro" id="IPR055481">
    <property type="entry name" value="DUF7053"/>
</dbReference>
<keyword evidence="3" id="KW-1185">Reference proteome</keyword>
<dbReference type="EMBL" id="JAVRRA010024675">
    <property type="protein sequence ID" value="KAK5130861.1"/>
    <property type="molecule type" value="Genomic_DNA"/>
</dbReference>
<organism evidence="2 3">
    <name type="scientific">Cryomyces antarcticus</name>
    <dbReference type="NCBI Taxonomy" id="329879"/>
    <lineage>
        <taxon>Eukaryota</taxon>
        <taxon>Fungi</taxon>
        <taxon>Dikarya</taxon>
        <taxon>Ascomycota</taxon>
        <taxon>Pezizomycotina</taxon>
        <taxon>Dothideomycetes</taxon>
        <taxon>Dothideomycetes incertae sedis</taxon>
        <taxon>Cryomyces</taxon>
    </lineage>
</organism>
<feature type="domain" description="DUF7053" evidence="1">
    <location>
        <begin position="124"/>
        <end position="308"/>
    </location>
</feature>
<dbReference type="Proteomes" id="UP001357485">
    <property type="component" value="Unassembled WGS sequence"/>
</dbReference>
<dbReference type="PANTHER" id="PTHR38117:SF1">
    <property type="entry name" value="DUF3074 DOMAIN-CONTAINING PROTEIN"/>
    <property type="match status" value="1"/>
</dbReference>
<reference evidence="2 3" key="1">
    <citation type="submission" date="2023-08" db="EMBL/GenBank/DDBJ databases">
        <title>Black Yeasts Isolated from many extreme environments.</title>
        <authorList>
            <person name="Coleine C."/>
            <person name="Stajich J.E."/>
            <person name="Selbmann L."/>
        </authorList>
    </citation>
    <scope>NUCLEOTIDE SEQUENCE [LARGE SCALE GENOMIC DNA]</scope>
    <source>
        <strain evidence="2 3">CCFEE 536</strain>
    </source>
</reference>
<sequence length="312" mass="34120">MAGFQPSPTDTVEFEDEESPYLFARLRPRNPQAYRSFRALATPRYELVAKQQRRRRDPLVTSKHVVAIQGQDTPGTTNNRDQESGIFESNTIAAAAQSAALHPGPDLANTPFESPAPMSVFQTTITTSTTTLLPPTTTLPQVLSLLHDHPAIITLNPLVVDYRAQPPLVSTTTASSQLATPWSTNPGTTTYSITDALSYLPFHLWDTTVTYTADFEDTDDGLKTLVHAPAGLEIDGVWRVIRKEDAQHGGGSGQAGHSEQASAGTQTGCLVLEERTTATCNVFLKPFVQGTMKKSHDELHKRLVERLQEGQK</sequence>
<gene>
    <name evidence="2" type="ORF">LTR16_001214</name>
</gene>
<accession>A0ABR0KU37</accession>
<evidence type="ECO:0000313" key="3">
    <source>
        <dbReference type="Proteomes" id="UP001357485"/>
    </source>
</evidence>
<dbReference type="Pfam" id="PF23155">
    <property type="entry name" value="DUF7053"/>
    <property type="match status" value="1"/>
</dbReference>
<comment type="caution">
    <text evidence="2">The sequence shown here is derived from an EMBL/GenBank/DDBJ whole genome shotgun (WGS) entry which is preliminary data.</text>
</comment>
<proteinExistence type="predicted"/>
<dbReference type="PANTHER" id="PTHR38117">
    <property type="entry name" value="NACHT AND WD40 DOMAIN PROTEIN"/>
    <property type="match status" value="1"/>
</dbReference>
<name>A0ABR0KU37_9PEZI</name>
<evidence type="ECO:0000313" key="2">
    <source>
        <dbReference type="EMBL" id="KAK5130861.1"/>
    </source>
</evidence>
<evidence type="ECO:0000259" key="1">
    <source>
        <dbReference type="Pfam" id="PF23155"/>
    </source>
</evidence>